<evidence type="ECO:0000313" key="2">
    <source>
        <dbReference type="EMBL" id="NNM72370.1"/>
    </source>
</evidence>
<evidence type="ECO:0000256" key="1">
    <source>
        <dbReference type="SAM" id="Phobius"/>
    </source>
</evidence>
<evidence type="ECO:0000313" key="3">
    <source>
        <dbReference type="Proteomes" id="UP000564885"/>
    </source>
</evidence>
<dbReference type="RefSeq" id="WP_171217848.1">
    <property type="nucleotide sequence ID" value="NZ_JABEPP010000002.1"/>
</dbReference>
<dbReference type="Proteomes" id="UP000564885">
    <property type="component" value="Unassembled WGS sequence"/>
</dbReference>
<dbReference type="PIRSF" id="PIRSF032162">
    <property type="entry name" value="UCP032162_imp"/>
    <property type="match status" value="1"/>
</dbReference>
<proteinExistence type="predicted"/>
<feature type="transmembrane region" description="Helical" evidence="1">
    <location>
        <begin position="54"/>
        <end position="73"/>
    </location>
</feature>
<dbReference type="Pfam" id="PF10003">
    <property type="entry name" value="DUF2244"/>
    <property type="match status" value="1"/>
</dbReference>
<dbReference type="EMBL" id="JABEPP010000002">
    <property type="protein sequence ID" value="NNM72370.1"/>
    <property type="molecule type" value="Genomic_DNA"/>
</dbReference>
<reference evidence="2 3" key="1">
    <citation type="submission" date="2020-04" db="EMBL/GenBank/DDBJ databases">
        <title>Enterovirga sp. isolate from soil.</title>
        <authorList>
            <person name="Chea S."/>
            <person name="Kim D.-U."/>
        </authorList>
    </citation>
    <scope>NUCLEOTIDE SEQUENCE [LARGE SCALE GENOMIC DNA]</scope>
    <source>
        <strain evidence="2 3">DB1703</strain>
    </source>
</reference>
<accession>A0A849I8H7</accession>
<feature type="transmembrane region" description="Helical" evidence="1">
    <location>
        <begin position="31"/>
        <end position="48"/>
    </location>
</feature>
<sequence length="167" mass="18964">MESGKPGRAHDDPKPVFAAVIRPHRSLGRNGFRVMMILCAGVAGATAIRFATLGFWPVGGFLMLDLVGLYLAFRISYRRGRAFEEVVLTPIELMFRRVTHRGDAREWRLNPLWTRLHRETDEDYGLQRLALVSRGERITIAGELSPPEREHFADEFGNALAQVKRGY</sequence>
<keyword evidence="1" id="KW-0812">Transmembrane</keyword>
<keyword evidence="3" id="KW-1185">Reference proteome</keyword>
<dbReference type="AlphaFoldDB" id="A0A849I8H7"/>
<organism evidence="2 3">
    <name type="scientific">Enterovirga aerilata</name>
    <dbReference type="NCBI Taxonomy" id="2730920"/>
    <lineage>
        <taxon>Bacteria</taxon>
        <taxon>Pseudomonadati</taxon>
        <taxon>Pseudomonadota</taxon>
        <taxon>Alphaproteobacteria</taxon>
        <taxon>Hyphomicrobiales</taxon>
        <taxon>Methylobacteriaceae</taxon>
        <taxon>Enterovirga</taxon>
    </lineage>
</organism>
<dbReference type="InterPro" id="IPR016990">
    <property type="entry name" value="UCP032162_TM"/>
</dbReference>
<name>A0A849I8H7_9HYPH</name>
<keyword evidence="1" id="KW-1133">Transmembrane helix</keyword>
<gene>
    <name evidence="2" type="ORF">HJG44_08185</name>
</gene>
<keyword evidence="1" id="KW-0472">Membrane</keyword>
<comment type="caution">
    <text evidence="2">The sequence shown here is derived from an EMBL/GenBank/DDBJ whole genome shotgun (WGS) entry which is preliminary data.</text>
</comment>
<dbReference type="InterPro" id="IPR019253">
    <property type="entry name" value="DUF2244_TM"/>
</dbReference>
<protein>
    <submittedName>
        <fullName evidence="2">DUF2244 domain-containing protein</fullName>
    </submittedName>
</protein>